<sequence>MSVPATRFRPSGLKRRLVGGTALVMTTLALLVVDRPDAGAQQQGSLPPAALGAFDGRLSGVEETQRRHTGRIEELEFRMRRLEERVDGLERNLNDRLGRIEQMLQNGAAAGAAAGTGDATGMAPGAAAPADAAPGQPAGQGQTAGQGQAAGQGEAPRSGAVQPLGTITTRRDAAGNSVTTTEAAPSQPTPPPVAGGEAAKTRAASIQSEQELYRYGLDLLLKDRDYAGAEVAFNELIQRFKQGELVGNAYYWLGETYYAQGQYDRAALTFGEGVTSHDKSSKAPDMVLKLGMSFAALNRKDDACGAYSILNRKFPNAPANIKVLTEREQKKLGCG</sequence>
<feature type="compositionally biased region" description="Polar residues" evidence="3">
    <location>
        <begin position="176"/>
        <end position="186"/>
    </location>
</feature>
<evidence type="ECO:0000256" key="2">
    <source>
        <dbReference type="PROSITE-ProRule" id="PRU00339"/>
    </source>
</evidence>
<dbReference type="HAMAP" id="MF_02066">
    <property type="entry name" value="CpoB"/>
    <property type="match status" value="1"/>
</dbReference>
<keyword evidence="1" id="KW-0732">Signal</keyword>
<keyword evidence="2" id="KW-0802">TPR repeat</keyword>
<accession>A0A3B9IE66</accession>
<comment type="similarity">
    <text evidence="1">Belongs to the CpoB family.</text>
</comment>
<dbReference type="Gene3D" id="1.25.40.10">
    <property type="entry name" value="Tetratricopeptide repeat domain"/>
    <property type="match status" value="1"/>
</dbReference>
<dbReference type="Pfam" id="PF13174">
    <property type="entry name" value="TPR_6"/>
    <property type="match status" value="2"/>
</dbReference>
<feature type="region of interest" description="Disordered" evidence="3">
    <location>
        <begin position="120"/>
        <end position="202"/>
    </location>
</feature>
<evidence type="ECO:0000313" key="4">
    <source>
        <dbReference type="EMBL" id="HAE46132.1"/>
    </source>
</evidence>
<dbReference type="EMBL" id="DMAI01000027">
    <property type="protein sequence ID" value="HAE46132.1"/>
    <property type="molecule type" value="Genomic_DNA"/>
</dbReference>
<comment type="caution">
    <text evidence="4">The sequence shown here is derived from an EMBL/GenBank/DDBJ whole genome shotgun (WGS) entry which is preliminary data.</text>
</comment>
<comment type="function">
    <text evidence="1">Mediates coordination of peptidoglycan synthesis and outer membrane constriction during cell division.</text>
</comment>
<keyword evidence="1" id="KW-0132">Cell division</keyword>
<dbReference type="InterPro" id="IPR034706">
    <property type="entry name" value="CpoB"/>
</dbReference>
<dbReference type="PROSITE" id="PS50005">
    <property type="entry name" value="TPR"/>
    <property type="match status" value="1"/>
</dbReference>
<keyword evidence="1" id="KW-0574">Periplasm</keyword>
<feature type="coiled-coil region" evidence="1">
    <location>
        <begin position="65"/>
        <end position="99"/>
    </location>
</feature>
<dbReference type="InterPro" id="IPR019734">
    <property type="entry name" value="TPR_rpt"/>
</dbReference>
<keyword evidence="1" id="KW-0131">Cell cycle</keyword>
<keyword evidence="1" id="KW-0175">Coiled coil</keyword>
<feature type="repeat" description="TPR" evidence="2">
    <location>
        <begin position="247"/>
        <end position="280"/>
    </location>
</feature>
<dbReference type="NCBIfam" id="TIGR02795">
    <property type="entry name" value="tol_pal_ybgF"/>
    <property type="match status" value="1"/>
</dbReference>
<evidence type="ECO:0000313" key="5">
    <source>
        <dbReference type="Proteomes" id="UP000257706"/>
    </source>
</evidence>
<gene>
    <name evidence="4" type="primary">ygbF</name>
    <name evidence="1" type="synonym">cpoB</name>
    <name evidence="4" type="ORF">DCK97_01810</name>
</gene>
<proteinExistence type="inferred from homology"/>
<evidence type="ECO:0000256" key="3">
    <source>
        <dbReference type="SAM" id="MobiDB-lite"/>
    </source>
</evidence>
<evidence type="ECO:0000256" key="1">
    <source>
        <dbReference type="HAMAP-Rule" id="MF_02066"/>
    </source>
</evidence>
<dbReference type="InterPro" id="IPR014162">
    <property type="entry name" value="CpoB_C"/>
</dbReference>
<dbReference type="InterPro" id="IPR011990">
    <property type="entry name" value="TPR-like_helical_dom_sf"/>
</dbReference>
<dbReference type="GO" id="GO:0043093">
    <property type="term" value="P:FtsZ-dependent cytokinesis"/>
    <property type="evidence" value="ECO:0007669"/>
    <property type="project" value="UniProtKB-UniRule"/>
</dbReference>
<reference evidence="4 5" key="1">
    <citation type="journal article" date="2018" name="Nat. Biotechnol.">
        <title>A standardized bacterial taxonomy based on genome phylogeny substantially revises the tree of life.</title>
        <authorList>
            <person name="Parks D.H."/>
            <person name="Chuvochina M."/>
            <person name="Waite D.W."/>
            <person name="Rinke C."/>
            <person name="Skarshewski A."/>
            <person name="Chaumeil P.A."/>
            <person name="Hugenholtz P."/>
        </authorList>
    </citation>
    <scope>NUCLEOTIDE SEQUENCE [LARGE SCALE GENOMIC DNA]</scope>
    <source>
        <strain evidence="4">UBA8739</strain>
    </source>
</reference>
<protein>
    <recommendedName>
        <fullName evidence="1">Cell division coordinator CpoB</fullName>
    </recommendedName>
</protein>
<comment type="subcellular location">
    <subcellularLocation>
        <location evidence="1">Periplasm</location>
    </subcellularLocation>
</comment>
<name>A0A3B9IE66_9PROT</name>
<dbReference type="Proteomes" id="UP000257706">
    <property type="component" value="Unassembled WGS sequence"/>
</dbReference>
<dbReference type="AlphaFoldDB" id="A0A3B9IE66"/>
<dbReference type="GO" id="GO:0030288">
    <property type="term" value="C:outer membrane-bounded periplasmic space"/>
    <property type="evidence" value="ECO:0007669"/>
    <property type="project" value="UniProtKB-UniRule"/>
</dbReference>
<dbReference type="SUPFAM" id="SSF48452">
    <property type="entry name" value="TPR-like"/>
    <property type="match status" value="1"/>
</dbReference>
<feature type="compositionally biased region" description="Low complexity" evidence="3">
    <location>
        <begin position="120"/>
        <end position="141"/>
    </location>
</feature>
<organism evidence="4 5">
    <name type="scientific">Tistrella mobilis</name>
    <dbReference type="NCBI Taxonomy" id="171437"/>
    <lineage>
        <taxon>Bacteria</taxon>
        <taxon>Pseudomonadati</taxon>
        <taxon>Pseudomonadota</taxon>
        <taxon>Alphaproteobacteria</taxon>
        <taxon>Geminicoccales</taxon>
        <taxon>Geminicoccaceae</taxon>
        <taxon>Tistrella</taxon>
    </lineage>
</organism>